<dbReference type="AlphaFoldDB" id="A0A6J8C266"/>
<dbReference type="Proteomes" id="UP000507470">
    <property type="component" value="Unassembled WGS sequence"/>
</dbReference>
<sequence length="341" mass="40045">MLRYYVLYISDGIRKTLKDWKDDDKMFIDTRAAKLVLKCIKENSCVTIIASSGVGKTATPQHVALQMAAEYDVLLVTDPSNIVNYYNPNMKILFVLDDLCGNFSVDQSDIKRWNPVIKNIKKYLDKKQTKILAACRLQVYQDEKFESLSIFKSCNPFSVYEAEVDNLQKKGHHTKYCALALCVMFNNNLKLELFTKEENEENRIIIENTCKACRLDKGTSRLVLQDGLKSRKGTFIKQERHMYKILHDKVFDFLVYYFGQKIILFLIKNADIGLIKERFLFERKDHVDHFITILPSKYHAMYIQRMVDDWSKGKVQDVFTNINIKVPQFRQKFLFHLKKKK</sequence>
<name>A0A6J8C266_MYTCO</name>
<reference evidence="2 3" key="1">
    <citation type="submission" date="2020-06" db="EMBL/GenBank/DDBJ databases">
        <authorList>
            <person name="Li R."/>
            <person name="Bekaert M."/>
        </authorList>
    </citation>
    <scope>NUCLEOTIDE SEQUENCE [LARGE SCALE GENOMIC DNA]</scope>
    <source>
        <strain evidence="3">wild</strain>
    </source>
</reference>
<protein>
    <recommendedName>
        <fullName evidence="1">Novel STAND NTPase 3 domain-containing protein</fullName>
    </recommendedName>
</protein>
<dbReference type="Pfam" id="PF20720">
    <property type="entry name" value="nSTAND3"/>
    <property type="match status" value="1"/>
</dbReference>
<feature type="domain" description="Novel STAND NTPase 3" evidence="1">
    <location>
        <begin position="27"/>
        <end position="152"/>
    </location>
</feature>
<organism evidence="2 3">
    <name type="scientific">Mytilus coruscus</name>
    <name type="common">Sea mussel</name>
    <dbReference type="NCBI Taxonomy" id="42192"/>
    <lineage>
        <taxon>Eukaryota</taxon>
        <taxon>Metazoa</taxon>
        <taxon>Spiralia</taxon>
        <taxon>Lophotrochozoa</taxon>
        <taxon>Mollusca</taxon>
        <taxon>Bivalvia</taxon>
        <taxon>Autobranchia</taxon>
        <taxon>Pteriomorphia</taxon>
        <taxon>Mytilida</taxon>
        <taxon>Mytiloidea</taxon>
        <taxon>Mytilidae</taxon>
        <taxon>Mytilinae</taxon>
        <taxon>Mytilus</taxon>
    </lineage>
</organism>
<evidence type="ECO:0000259" key="1">
    <source>
        <dbReference type="Pfam" id="PF20720"/>
    </source>
</evidence>
<evidence type="ECO:0000313" key="2">
    <source>
        <dbReference type="EMBL" id="CAC5389882.1"/>
    </source>
</evidence>
<keyword evidence="3" id="KW-1185">Reference proteome</keyword>
<evidence type="ECO:0000313" key="3">
    <source>
        <dbReference type="Proteomes" id="UP000507470"/>
    </source>
</evidence>
<dbReference type="InterPro" id="IPR049050">
    <property type="entry name" value="nSTAND3"/>
</dbReference>
<proteinExistence type="predicted"/>
<accession>A0A6J8C266</accession>
<gene>
    <name evidence="2" type="ORF">MCOR_25016</name>
</gene>
<dbReference type="EMBL" id="CACVKT020004385">
    <property type="protein sequence ID" value="CAC5389882.1"/>
    <property type="molecule type" value="Genomic_DNA"/>
</dbReference>